<dbReference type="Proteomes" id="UP000028880">
    <property type="component" value="Unassembled WGS sequence"/>
</dbReference>
<dbReference type="HOGENOM" id="CLU_020336_13_2_11"/>
<evidence type="ECO:0000259" key="1">
    <source>
        <dbReference type="Pfam" id="PF00561"/>
    </source>
</evidence>
<dbReference type="PANTHER" id="PTHR43689:SF8">
    <property type="entry name" value="ALPHA_BETA-HYDROLASES SUPERFAMILY PROTEIN"/>
    <property type="match status" value="1"/>
</dbReference>
<dbReference type="STRING" id="47839.BN973_03155"/>
<reference evidence="3 4" key="3">
    <citation type="submission" date="2016-01" db="EMBL/GenBank/DDBJ databases">
        <title>The new phylogeny of the genus Mycobacterium.</title>
        <authorList>
            <person name="Tarcisio F."/>
            <person name="Conor M."/>
            <person name="Antonella G."/>
            <person name="Elisabetta G."/>
            <person name="Giulia F.S."/>
            <person name="Sara T."/>
            <person name="Anna F."/>
            <person name="Clotilde B."/>
            <person name="Roberto B."/>
            <person name="Veronica D.S."/>
            <person name="Fabio R."/>
            <person name="Monica P."/>
            <person name="Olivier J."/>
            <person name="Enrico T."/>
            <person name="Nicola S."/>
        </authorList>
    </citation>
    <scope>NUCLEOTIDE SEQUENCE [LARGE SCALE GENOMIC DNA]</scope>
    <source>
        <strain evidence="3 4">DSM 44626</strain>
    </source>
</reference>
<protein>
    <submittedName>
        <fullName evidence="2">Alpha/beta hydrolase</fullName>
    </submittedName>
</protein>
<dbReference type="PRINTS" id="PR00111">
    <property type="entry name" value="ABHYDROLASE"/>
</dbReference>
<dbReference type="PANTHER" id="PTHR43689">
    <property type="entry name" value="HYDROLASE"/>
    <property type="match status" value="1"/>
</dbReference>
<evidence type="ECO:0000313" key="2">
    <source>
        <dbReference type="EMBL" id="CDO88785.1"/>
    </source>
</evidence>
<keyword evidence="2" id="KW-0378">Hydrolase</keyword>
<dbReference type="EMBL" id="HG964446">
    <property type="protein sequence ID" value="CDO88785.1"/>
    <property type="molecule type" value="Genomic_DNA"/>
</dbReference>
<dbReference type="OrthoDB" id="812569at2"/>
<dbReference type="PRINTS" id="PR00412">
    <property type="entry name" value="EPOXHYDRLASE"/>
</dbReference>
<keyword evidence="4" id="KW-1185">Reference proteome</keyword>
<dbReference type="Pfam" id="PF00561">
    <property type="entry name" value="Abhydrolase_1"/>
    <property type="match status" value="1"/>
</dbReference>
<dbReference type="EMBL" id="LQPY01000036">
    <property type="protein sequence ID" value="ORX00344.1"/>
    <property type="molecule type" value="Genomic_DNA"/>
</dbReference>
<organism evidence="2">
    <name type="scientific">Mycobacterium triplex</name>
    <dbReference type="NCBI Taxonomy" id="47839"/>
    <lineage>
        <taxon>Bacteria</taxon>
        <taxon>Bacillati</taxon>
        <taxon>Actinomycetota</taxon>
        <taxon>Actinomycetes</taxon>
        <taxon>Mycobacteriales</taxon>
        <taxon>Mycobacteriaceae</taxon>
        <taxon>Mycobacterium</taxon>
        <taxon>Mycobacterium simiae complex</taxon>
    </lineage>
</organism>
<proteinExistence type="predicted"/>
<gene>
    <name evidence="3" type="ORF">AWC29_25290</name>
    <name evidence="2" type="ORF">BN973_03155</name>
</gene>
<dbReference type="InterPro" id="IPR000073">
    <property type="entry name" value="AB_hydrolase_1"/>
</dbReference>
<sequence>MQSIKSIDVKGRRTRILIEGGADQPPVLLLHGVSRSLEDWETQFSPLRRAGYRVLAPDLPGSGFSDRLPTSTTLAGLARGVAETLDAIGETRPAHVLGHSLGGAVALQVLASYPDRVATLNLVSSAGFGSGLHPILRLLSIPVIGAFAARHTNRATARMNERQIYRDRSYATDERIDRALLLARRPETGTVVHETARSLATIRGVRPEWRDELMTAVSQHRRPTLVVWGDHDRILPGRQLDAARRLLPHARFSLFRGVGHAPHVEAAEKFTELTLDFVRPHSVACA</sequence>
<dbReference type="AlphaFoldDB" id="A0A024JY94"/>
<reference evidence="2" key="2">
    <citation type="submission" date="2014-04" db="EMBL/GenBank/DDBJ databases">
        <authorList>
            <person name="Xu Y.W."/>
            <person name="Yang Q."/>
        </authorList>
    </citation>
    <scope>NUCLEOTIDE SEQUENCE</scope>
    <source>
        <strain evidence="2">DSM 44626</strain>
    </source>
</reference>
<dbReference type="InterPro" id="IPR029058">
    <property type="entry name" value="AB_hydrolase_fold"/>
</dbReference>
<dbReference type="InterPro" id="IPR000639">
    <property type="entry name" value="Epox_hydrolase-like"/>
</dbReference>
<evidence type="ECO:0000313" key="4">
    <source>
        <dbReference type="Proteomes" id="UP000193710"/>
    </source>
</evidence>
<reference evidence="2" key="1">
    <citation type="journal article" date="2014" name="Genome Announc.">
        <title>Draft Genome Sequence of Mycobacterium triplex DSM 44626.</title>
        <authorList>
            <person name="Sassi M."/>
            <person name="Croce O."/>
            <person name="Robert C."/>
            <person name="Raoult D."/>
            <person name="Drancourt M."/>
        </authorList>
    </citation>
    <scope>NUCLEOTIDE SEQUENCE [LARGE SCALE GENOMIC DNA]</scope>
    <source>
        <strain evidence="2">DSM 44626</strain>
    </source>
</reference>
<dbReference type="SUPFAM" id="SSF53474">
    <property type="entry name" value="alpha/beta-Hydrolases"/>
    <property type="match status" value="1"/>
</dbReference>
<feature type="domain" description="AB hydrolase-1" evidence="1">
    <location>
        <begin position="25"/>
        <end position="266"/>
    </location>
</feature>
<name>A0A024JY94_9MYCO</name>
<accession>A0A024JY94</accession>
<dbReference type="Proteomes" id="UP000193710">
    <property type="component" value="Unassembled WGS sequence"/>
</dbReference>
<dbReference type="eggNOG" id="COG2267">
    <property type="taxonomic scope" value="Bacteria"/>
</dbReference>
<evidence type="ECO:0000313" key="3">
    <source>
        <dbReference type="EMBL" id="ORX00344.1"/>
    </source>
</evidence>
<dbReference type="Gene3D" id="3.40.50.1820">
    <property type="entry name" value="alpha/beta hydrolase"/>
    <property type="match status" value="1"/>
</dbReference>
<dbReference type="GO" id="GO:0016787">
    <property type="term" value="F:hydrolase activity"/>
    <property type="evidence" value="ECO:0007669"/>
    <property type="project" value="UniProtKB-KW"/>
</dbReference>
<dbReference type="RefSeq" id="WP_036469140.1">
    <property type="nucleotide sequence ID" value="NZ_HG964446.1"/>
</dbReference>